<dbReference type="RefSeq" id="WP_184651668.1">
    <property type="nucleotide sequence ID" value="NZ_JACHFR010000001.1"/>
</dbReference>
<dbReference type="GO" id="GO:0019301">
    <property type="term" value="P:rhamnose catabolic process"/>
    <property type="evidence" value="ECO:0007669"/>
    <property type="project" value="UniProtKB-UniRule"/>
</dbReference>
<evidence type="ECO:0000256" key="5">
    <source>
        <dbReference type="NCBIfam" id="TIGR02625"/>
    </source>
</evidence>
<evidence type="ECO:0000313" key="9">
    <source>
        <dbReference type="Proteomes" id="UP000593591"/>
    </source>
</evidence>
<dbReference type="InterPro" id="IPR011008">
    <property type="entry name" value="Dimeric_a/b-barrel"/>
</dbReference>
<dbReference type="Proteomes" id="UP000593591">
    <property type="component" value="Chromosome"/>
</dbReference>
<dbReference type="PANTHER" id="PTHR34389:SF2">
    <property type="entry name" value="L-RHAMNOSE MUTAROTASE"/>
    <property type="match status" value="1"/>
</dbReference>
<organism evidence="6 8">
    <name type="scientific">Treponema rectale</name>
    <dbReference type="NCBI Taxonomy" id="744512"/>
    <lineage>
        <taxon>Bacteria</taxon>
        <taxon>Pseudomonadati</taxon>
        <taxon>Spirochaetota</taxon>
        <taxon>Spirochaetia</taxon>
        <taxon>Spirochaetales</taxon>
        <taxon>Treponemataceae</taxon>
        <taxon>Treponema</taxon>
    </lineage>
</organism>
<reference evidence="7 9" key="1">
    <citation type="submission" date="2018-08" db="EMBL/GenBank/DDBJ databases">
        <title>The first complete genome of Treponema rectale (CHPAT), a commensal spirochete of the bovine rectum.</title>
        <authorList>
            <person name="Staton G.J."/>
            <person name="Clegg S.R."/>
            <person name="Carter S.D."/>
            <person name="Radford A.D."/>
            <person name="Darby A."/>
            <person name="Hall N."/>
            <person name="Birtles R.J."/>
            <person name="Evans N.J."/>
        </authorList>
    </citation>
    <scope>NUCLEOTIDE SEQUENCE [LARGE SCALE GENOMIC DNA]</scope>
    <source>
        <strain evidence="7 9">CHPA</strain>
    </source>
</reference>
<dbReference type="InterPro" id="IPR008000">
    <property type="entry name" value="Rham/fucose_mutarotase"/>
</dbReference>
<dbReference type="AlphaFoldDB" id="A0A840SBP0"/>
<keyword evidence="3" id="KW-0119">Carbohydrate metabolism</keyword>
<dbReference type="Gene3D" id="3.30.70.100">
    <property type="match status" value="1"/>
</dbReference>
<evidence type="ECO:0000256" key="1">
    <source>
        <dbReference type="ARBA" id="ARBA00022490"/>
    </source>
</evidence>
<reference evidence="6 8" key="2">
    <citation type="submission" date="2020-08" db="EMBL/GenBank/DDBJ databases">
        <title>Genomic Encyclopedia of Type Strains, Phase IV (KMG-IV): sequencing the most valuable type-strain genomes for metagenomic binning, comparative biology and taxonomic classification.</title>
        <authorList>
            <person name="Goeker M."/>
        </authorList>
    </citation>
    <scope>NUCLEOTIDE SEQUENCE [LARGE SCALE GENOMIC DNA]</scope>
    <source>
        <strain evidence="6 8">DSM 103679</strain>
    </source>
</reference>
<dbReference type="NCBIfam" id="TIGR02625">
    <property type="entry name" value="YiiL_rotase"/>
    <property type="match status" value="1"/>
</dbReference>
<dbReference type="HAMAP" id="MF_01663">
    <property type="entry name" value="L_rham_rotase"/>
    <property type="match status" value="1"/>
</dbReference>
<dbReference type="EMBL" id="CP031517">
    <property type="protein sequence ID" value="QOS40053.1"/>
    <property type="molecule type" value="Genomic_DNA"/>
</dbReference>
<dbReference type="KEGG" id="trc:DYE49_06130"/>
<dbReference type="Proteomes" id="UP000578697">
    <property type="component" value="Unassembled WGS sequence"/>
</dbReference>
<dbReference type="PANTHER" id="PTHR34389">
    <property type="entry name" value="L-RHAMNOSE MUTAROTASE"/>
    <property type="match status" value="1"/>
</dbReference>
<dbReference type="EC" id="5.1.3.32" evidence="5"/>
<evidence type="ECO:0000256" key="4">
    <source>
        <dbReference type="ARBA" id="ARBA00023308"/>
    </source>
</evidence>
<evidence type="ECO:0000313" key="7">
    <source>
        <dbReference type="EMBL" id="QOS40053.1"/>
    </source>
</evidence>
<evidence type="ECO:0000256" key="3">
    <source>
        <dbReference type="ARBA" id="ARBA00023277"/>
    </source>
</evidence>
<dbReference type="GO" id="GO:0062192">
    <property type="term" value="F:L-rhamnose mutarotase activity"/>
    <property type="evidence" value="ECO:0007669"/>
    <property type="project" value="UniProtKB-UniRule"/>
</dbReference>
<dbReference type="Pfam" id="PF05336">
    <property type="entry name" value="rhaM"/>
    <property type="match status" value="1"/>
</dbReference>
<evidence type="ECO:0000256" key="2">
    <source>
        <dbReference type="ARBA" id="ARBA00023235"/>
    </source>
</evidence>
<keyword evidence="1" id="KW-0963">Cytoplasm</keyword>
<sequence length="106" mass="12441">MGEIQCAFKMKLKPGMAEEYKRRHDAIWPELKKVISDSGVYDYSIFLDEETNILFAYQKLKPGNKADEQKNDPVVRKWWDMMADIMDVNPDNSPVSIPLKQMFHMD</sequence>
<evidence type="ECO:0000313" key="8">
    <source>
        <dbReference type="Proteomes" id="UP000578697"/>
    </source>
</evidence>
<dbReference type="GO" id="GO:0005737">
    <property type="term" value="C:cytoplasm"/>
    <property type="evidence" value="ECO:0007669"/>
    <property type="project" value="InterPro"/>
</dbReference>
<dbReference type="InterPro" id="IPR013448">
    <property type="entry name" value="L-rhamnose_mutarotase"/>
</dbReference>
<protein>
    <recommendedName>
        <fullName evidence="5">L-rhamnose mutarotase</fullName>
        <ecNumber evidence="5">5.1.3.32</ecNumber>
    </recommendedName>
</protein>
<name>A0A840SBP0_9SPIR</name>
<accession>A0A840SBP0</accession>
<gene>
    <name evidence="7" type="primary">rhaM</name>
    <name evidence="7" type="ORF">DYE49_06130</name>
    <name evidence="6" type="ORF">HNP77_000588</name>
</gene>
<proteinExistence type="inferred from homology"/>
<dbReference type="SUPFAM" id="SSF54909">
    <property type="entry name" value="Dimeric alpha+beta barrel"/>
    <property type="match status" value="1"/>
</dbReference>
<keyword evidence="2 6" id="KW-0413">Isomerase</keyword>
<keyword evidence="4" id="KW-0684">Rhamnose metabolism</keyword>
<dbReference type="EMBL" id="JACHFR010000001">
    <property type="protein sequence ID" value="MBB5218244.1"/>
    <property type="molecule type" value="Genomic_DNA"/>
</dbReference>
<evidence type="ECO:0000313" key="6">
    <source>
        <dbReference type="EMBL" id="MBB5218244.1"/>
    </source>
</evidence>
<keyword evidence="8" id="KW-1185">Reference proteome</keyword>